<dbReference type="AlphaFoldDB" id="A0ABD3MNW0"/>
<comment type="caution">
    <text evidence="1">The sequence shown here is derived from an EMBL/GenBank/DDBJ whole genome shotgun (WGS) entry which is preliminary data.</text>
</comment>
<proteinExistence type="predicted"/>
<keyword evidence="2" id="KW-1185">Reference proteome</keyword>
<reference evidence="1 2" key="1">
    <citation type="submission" date="2024-10" db="EMBL/GenBank/DDBJ databases">
        <title>Updated reference genomes for cyclostephanoid diatoms.</title>
        <authorList>
            <person name="Roberts W.R."/>
            <person name="Alverson A.J."/>
        </authorList>
    </citation>
    <scope>NUCLEOTIDE SEQUENCE [LARGE SCALE GENOMIC DNA]</scope>
    <source>
        <strain evidence="1 2">AJA010-31</strain>
    </source>
</reference>
<gene>
    <name evidence="1" type="ORF">ACHAWO_003880</name>
</gene>
<dbReference type="Proteomes" id="UP001530400">
    <property type="component" value="Unassembled WGS sequence"/>
</dbReference>
<name>A0ABD3MNW0_9STRA</name>
<dbReference type="EMBL" id="JALLPJ020001399">
    <property type="protein sequence ID" value="KAL3765588.1"/>
    <property type="molecule type" value="Genomic_DNA"/>
</dbReference>
<accession>A0ABD3MNW0</accession>
<protein>
    <submittedName>
        <fullName evidence="1">Uncharacterized protein</fullName>
    </submittedName>
</protein>
<sequence length="339" mass="37452">MKLVLSFMNHKRAAISCFCLAQTAFGFTQHNIVGIGTRRSCNNLSLSATSPTSIEWKACAQPNFDEFASYTVGPWIQALQSPDVQVTQYEVEEVMRSCGGAVQGIRELPLHLIFPNAIKEPDQRTYHNQADGGFVYINDGSYSAGPEKFDFDQSDEDMEKLFMSSFSFGKHRLLMRSTLESVSDAVKQCRSNGIGLLAISNAAQIELSRPTTSASQDIPSQQDEVKSIQSSEISWNAIVRVRMPNASQPWSLARAKWEKTTLSTNENELSEPGNRSGQLGSAEVELVSEINPIFGDLVEKGFIVKMRAVSRNTNLARTSYRCYDDGGQLKSVALLEGLL</sequence>
<evidence type="ECO:0000313" key="2">
    <source>
        <dbReference type="Proteomes" id="UP001530400"/>
    </source>
</evidence>
<organism evidence="1 2">
    <name type="scientific">Cyclotella atomus</name>
    <dbReference type="NCBI Taxonomy" id="382360"/>
    <lineage>
        <taxon>Eukaryota</taxon>
        <taxon>Sar</taxon>
        <taxon>Stramenopiles</taxon>
        <taxon>Ochrophyta</taxon>
        <taxon>Bacillariophyta</taxon>
        <taxon>Coscinodiscophyceae</taxon>
        <taxon>Thalassiosirophycidae</taxon>
        <taxon>Stephanodiscales</taxon>
        <taxon>Stephanodiscaceae</taxon>
        <taxon>Cyclotella</taxon>
    </lineage>
</organism>
<evidence type="ECO:0000313" key="1">
    <source>
        <dbReference type="EMBL" id="KAL3765588.1"/>
    </source>
</evidence>